<feature type="signal peptide" evidence="6">
    <location>
        <begin position="1"/>
        <end position="19"/>
    </location>
</feature>
<proteinExistence type="inferred from homology"/>
<evidence type="ECO:0000256" key="4">
    <source>
        <dbReference type="ARBA" id="ARBA00022729"/>
    </source>
</evidence>
<name>A0AAV8YXY4_9CUCU</name>
<organism evidence="7 8">
    <name type="scientific">Aromia moschata</name>
    <dbReference type="NCBI Taxonomy" id="1265417"/>
    <lineage>
        <taxon>Eukaryota</taxon>
        <taxon>Metazoa</taxon>
        <taxon>Ecdysozoa</taxon>
        <taxon>Arthropoda</taxon>
        <taxon>Hexapoda</taxon>
        <taxon>Insecta</taxon>
        <taxon>Pterygota</taxon>
        <taxon>Neoptera</taxon>
        <taxon>Endopterygota</taxon>
        <taxon>Coleoptera</taxon>
        <taxon>Polyphaga</taxon>
        <taxon>Cucujiformia</taxon>
        <taxon>Chrysomeloidea</taxon>
        <taxon>Cerambycidae</taxon>
        <taxon>Cerambycinae</taxon>
        <taxon>Callichromatini</taxon>
        <taxon>Aromia</taxon>
    </lineage>
</organism>
<keyword evidence="4 6" id="KW-0732">Signal</keyword>
<dbReference type="EMBL" id="JAPWTK010000029">
    <property type="protein sequence ID" value="KAJ8956511.1"/>
    <property type="molecule type" value="Genomic_DNA"/>
</dbReference>
<comment type="subcellular location">
    <subcellularLocation>
        <location evidence="1">Secreted</location>
    </subcellularLocation>
</comment>
<dbReference type="PANTHER" id="PTHR13234:SF8">
    <property type="entry name" value="GAMMA-INTERFERON-INDUCIBLE LYSOSOMAL THIOL REDUCTASE"/>
    <property type="match status" value="1"/>
</dbReference>
<dbReference type="Pfam" id="PF03227">
    <property type="entry name" value="GILT"/>
    <property type="match status" value="1"/>
</dbReference>
<dbReference type="AlphaFoldDB" id="A0AAV8YXY4"/>
<evidence type="ECO:0000256" key="6">
    <source>
        <dbReference type="SAM" id="SignalP"/>
    </source>
</evidence>
<feature type="chain" id="PRO_5043956276" evidence="6">
    <location>
        <begin position="20"/>
        <end position="206"/>
    </location>
</feature>
<dbReference type="InterPro" id="IPR004911">
    <property type="entry name" value="Interferon-induced_GILT"/>
</dbReference>
<comment type="caution">
    <text evidence="7">The sequence shown here is derived from an EMBL/GenBank/DDBJ whole genome shotgun (WGS) entry which is preliminary data.</text>
</comment>
<keyword evidence="5" id="KW-0325">Glycoprotein</keyword>
<dbReference type="GO" id="GO:0016671">
    <property type="term" value="F:oxidoreductase activity, acting on a sulfur group of donors, disulfide as acceptor"/>
    <property type="evidence" value="ECO:0007669"/>
    <property type="project" value="InterPro"/>
</dbReference>
<evidence type="ECO:0000256" key="2">
    <source>
        <dbReference type="ARBA" id="ARBA00005679"/>
    </source>
</evidence>
<accession>A0AAV8YXY4</accession>
<keyword evidence="3" id="KW-0964">Secreted</keyword>
<evidence type="ECO:0000256" key="5">
    <source>
        <dbReference type="ARBA" id="ARBA00023180"/>
    </source>
</evidence>
<evidence type="ECO:0000256" key="1">
    <source>
        <dbReference type="ARBA" id="ARBA00004613"/>
    </source>
</evidence>
<protein>
    <submittedName>
        <fullName evidence="7">Uncharacterized protein</fullName>
    </submittedName>
</protein>
<evidence type="ECO:0000256" key="3">
    <source>
        <dbReference type="ARBA" id="ARBA00022525"/>
    </source>
</evidence>
<dbReference type="GO" id="GO:0005576">
    <property type="term" value="C:extracellular region"/>
    <property type="evidence" value="ECO:0007669"/>
    <property type="project" value="UniProtKB-SubCell"/>
</dbReference>
<dbReference type="Proteomes" id="UP001162162">
    <property type="component" value="Unassembled WGS sequence"/>
</dbReference>
<comment type="similarity">
    <text evidence="2">Belongs to the GILT family.</text>
</comment>
<sequence length="206" mass="23189">MKFILASVAAFAIASLVAGESINVTIHYRSYCIHCQAFSREQLYPTFNLLGDEILNVELIPNSIATYDDAGNLAPTCYSGENECVAEQYQSCVWVRNYTQAQKILFWACVAATDDSSIAENIQSCIETAEMEWDEISECYQNGDGYKHLIEFNEIQHSYDKEIDHVPFIMYNGVVDYDIETAARAAFLETTCSYLNEKPSSCPTDD</sequence>
<dbReference type="PANTHER" id="PTHR13234">
    <property type="entry name" value="GAMMA-INTERFERON INDUCIBLE LYSOSOMAL THIOL REDUCTASE GILT"/>
    <property type="match status" value="1"/>
</dbReference>
<reference evidence="7" key="1">
    <citation type="journal article" date="2023" name="Insect Mol. Biol.">
        <title>Genome sequencing provides insights into the evolution of gene families encoding plant cell wall-degrading enzymes in longhorned beetles.</title>
        <authorList>
            <person name="Shin N.R."/>
            <person name="Okamura Y."/>
            <person name="Kirsch R."/>
            <person name="Pauchet Y."/>
        </authorList>
    </citation>
    <scope>NUCLEOTIDE SEQUENCE</scope>
    <source>
        <strain evidence="7">AMC_N1</strain>
    </source>
</reference>
<keyword evidence="8" id="KW-1185">Reference proteome</keyword>
<gene>
    <name evidence="7" type="ORF">NQ318_019229</name>
</gene>
<evidence type="ECO:0000313" key="7">
    <source>
        <dbReference type="EMBL" id="KAJ8956511.1"/>
    </source>
</evidence>
<evidence type="ECO:0000313" key="8">
    <source>
        <dbReference type="Proteomes" id="UP001162162"/>
    </source>
</evidence>